<dbReference type="Proteomes" id="UP000241587">
    <property type="component" value="Unassembled WGS sequence"/>
</dbReference>
<dbReference type="OrthoDB" id="5093092at2759"/>
<accession>A0A2T4HAE2</accession>
<organism evidence="3 4">
    <name type="scientific">Fusarium culmorum</name>
    <dbReference type="NCBI Taxonomy" id="5516"/>
    <lineage>
        <taxon>Eukaryota</taxon>
        <taxon>Fungi</taxon>
        <taxon>Dikarya</taxon>
        <taxon>Ascomycota</taxon>
        <taxon>Pezizomycotina</taxon>
        <taxon>Sordariomycetes</taxon>
        <taxon>Hypocreomycetidae</taxon>
        <taxon>Hypocreales</taxon>
        <taxon>Nectriaceae</taxon>
        <taxon>Fusarium</taxon>
    </lineage>
</organism>
<sequence>MDSSINPFTGTANDPNSHSNFLANKNSSRNEAVIMGGVMIGAIVFVVLVGVGCMFYRQRARKMKAQQSKDVDDDGRGPSLQFWILVLSRVSLRRFKTTADGANCGME</sequence>
<keyword evidence="2" id="KW-0472">Membrane</keyword>
<evidence type="ECO:0000313" key="4">
    <source>
        <dbReference type="Proteomes" id="UP000241587"/>
    </source>
</evidence>
<gene>
    <name evidence="3" type="ORF">FCULG_00003668</name>
</gene>
<keyword evidence="2" id="KW-0812">Transmembrane</keyword>
<evidence type="ECO:0000313" key="3">
    <source>
        <dbReference type="EMBL" id="PTD12752.1"/>
    </source>
</evidence>
<protein>
    <submittedName>
        <fullName evidence="3">Uncharacterized protein</fullName>
    </submittedName>
</protein>
<comment type="caution">
    <text evidence="3">The sequence shown here is derived from an EMBL/GenBank/DDBJ whole genome shotgun (WGS) entry which is preliminary data.</text>
</comment>
<reference evidence="3 4" key="1">
    <citation type="submission" date="2018-02" db="EMBL/GenBank/DDBJ databases">
        <title>Fusarium culmorum secondary metabolites in fungal-bacterial-plant interactions.</title>
        <authorList>
            <person name="Schmidt R."/>
        </authorList>
    </citation>
    <scope>NUCLEOTIDE SEQUENCE [LARGE SCALE GENOMIC DNA]</scope>
    <source>
        <strain evidence="3 4">PV</strain>
    </source>
</reference>
<proteinExistence type="predicted"/>
<feature type="transmembrane region" description="Helical" evidence="2">
    <location>
        <begin position="32"/>
        <end position="56"/>
    </location>
</feature>
<dbReference type="OMA" id="GCMFYRQ"/>
<keyword evidence="4" id="KW-1185">Reference proteome</keyword>
<dbReference type="AlphaFoldDB" id="A0A2T4HAE2"/>
<evidence type="ECO:0000256" key="1">
    <source>
        <dbReference type="SAM" id="MobiDB-lite"/>
    </source>
</evidence>
<feature type="region of interest" description="Disordered" evidence="1">
    <location>
        <begin position="1"/>
        <end position="23"/>
    </location>
</feature>
<name>A0A2T4HAE2_FUSCU</name>
<keyword evidence="2" id="KW-1133">Transmembrane helix</keyword>
<evidence type="ECO:0000256" key="2">
    <source>
        <dbReference type="SAM" id="Phobius"/>
    </source>
</evidence>
<dbReference type="EMBL" id="PVEM01000001">
    <property type="protein sequence ID" value="PTD12752.1"/>
    <property type="molecule type" value="Genomic_DNA"/>
</dbReference>
<dbReference type="Gene3D" id="1.20.5.510">
    <property type="entry name" value="Single helix bin"/>
    <property type="match status" value="1"/>
</dbReference>